<gene>
    <name evidence="1" type="ORF">JY651_43730</name>
</gene>
<dbReference type="Proteomes" id="UP000662747">
    <property type="component" value="Chromosome"/>
</dbReference>
<dbReference type="Pfam" id="PF13665">
    <property type="entry name" value="Tox-PAAR-like"/>
    <property type="match status" value="1"/>
</dbReference>
<protein>
    <submittedName>
        <fullName evidence="1">DUF4150 domain-containing protein</fullName>
    </submittedName>
</protein>
<accession>A0ABX7NWY5</accession>
<evidence type="ECO:0000313" key="2">
    <source>
        <dbReference type="Proteomes" id="UP000662747"/>
    </source>
</evidence>
<proteinExistence type="predicted"/>
<dbReference type="CDD" id="cd14740">
    <property type="entry name" value="PAAR_4"/>
    <property type="match status" value="1"/>
</dbReference>
<organism evidence="1 2">
    <name type="scientific">Pyxidicoccus parkwayensis</name>
    <dbReference type="NCBI Taxonomy" id="2813578"/>
    <lineage>
        <taxon>Bacteria</taxon>
        <taxon>Pseudomonadati</taxon>
        <taxon>Myxococcota</taxon>
        <taxon>Myxococcia</taxon>
        <taxon>Myxococcales</taxon>
        <taxon>Cystobacterineae</taxon>
        <taxon>Myxococcaceae</taxon>
        <taxon>Pyxidicoccus</taxon>
    </lineage>
</organism>
<reference evidence="1 2" key="1">
    <citation type="submission" date="2021-02" db="EMBL/GenBank/DDBJ databases">
        <title>De Novo genome assembly of isolated myxobacteria.</title>
        <authorList>
            <person name="Stevens D.C."/>
        </authorList>
    </citation>
    <scope>NUCLEOTIDE SEQUENCE [LARGE SCALE GENOMIC DNA]</scope>
    <source>
        <strain evidence="2">SCPEA02</strain>
    </source>
</reference>
<evidence type="ECO:0000313" key="1">
    <source>
        <dbReference type="EMBL" id="QSQ21985.1"/>
    </source>
</evidence>
<name>A0ABX7NWY5_9BACT</name>
<keyword evidence="2" id="KW-1185">Reference proteome</keyword>
<dbReference type="EMBL" id="CP071090">
    <property type="protein sequence ID" value="QSQ21985.1"/>
    <property type="molecule type" value="Genomic_DNA"/>
</dbReference>
<dbReference type="RefSeq" id="WP_206723562.1">
    <property type="nucleotide sequence ID" value="NZ_CP071090.1"/>
</dbReference>
<sequence length="156" mass="16166">MANTVGVNKMSVVTKDSNGITIAFPDACKTPTPGGPVPIPYPNIAKSADTDAAAEDVLVEGNPVCVKDSNFKTSVGDEAGSAGGVASGKTKGKAEFVNVSMDVKFDGKFAARAFDPMFHNDKNTPPAPLIQPPVVSMGKDGKIVVQCPICEKDVEK</sequence>